<keyword evidence="1" id="KW-0812">Transmembrane</keyword>
<dbReference type="STRING" id="51670.SAMN04488557_0211"/>
<keyword evidence="1" id="KW-1133">Transmembrane helix</keyword>
<dbReference type="Proteomes" id="UP000199423">
    <property type="component" value="Unassembled WGS sequence"/>
</dbReference>
<evidence type="ECO:0008006" key="4">
    <source>
        <dbReference type="Google" id="ProtNLM"/>
    </source>
</evidence>
<evidence type="ECO:0000313" key="3">
    <source>
        <dbReference type="Proteomes" id="UP000199423"/>
    </source>
</evidence>
<organism evidence="2 3">
    <name type="scientific">Hyphomicrobium facile</name>
    <dbReference type="NCBI Taxonomy" id="51670"/>
    <lineage>
        <taxon>Bacteria</taxon>
        <taxon>Pseudomonadati</taxon>
        <taxon>Pseudomonadota</taxon>
        <taxon>Alphaproteobacteria</taxon>
        <taxon>Hyphomicrobiales</taxon>
        <taxon>Hyphomicrobiaceae</taxon>
        <taxon>Hyphomicrobium</taxon>
    </lineage>
</organism>
<name>A0A1I7MU11_9HYPH</name>
<accession>A0A1I7MU11</accession>
<dbReference type="Pfam" id="PF11014">
    <property type="entry name" value="DUF2852"/>
    <property type="match status" value="1"/>
</dbReference>
<evidence type="ECO:0000313" key="2">
    <source>
        <dbReference type="EMBL" id="SFV25867.1"/>
    </source>
</evidence>
<keyword evidence="1" id="KW-0472">Membrane</keyword>
<evidence type="ECO:0000256" key="1">
    <source>
        <dbReference type="SAM" id="Phobius"/>
    </source>
</evidence>
<feature type="transmembrane region" description="Helical" evidence="1">
    <location>
        <begin position="6"/>
        <end position="29"/>
    </location>
</feature>
<dbReference type="AlphaFoldDB" id="A0A1I7MU11"/>
<proteinExistence type="predicted"/>
<dbReference type="EMBL" id="FPCH01000001">
    <property type="protein sequence ID" value="SFV25867.1"/>
    <property type="molecule type" value="Genomic_DNA"/>
</dbReference>
<reference evidence="3" key="1">
    <citation type="submission" date="2016-10" db="EMBL/GenBank/DDBJ databases">
        <authorList>
            <person name="Varghese N."/>
            <person name="Submissions S."/>
        </authorList>
    </citation>
    <scope>NUCLEOTIDE SEQUENCE [LARGE SCALE GENOMIC DNA]</scope>
    <source>
        <strain evidence="3">DSM 1565</strain>
    </source>
</reference>
<keyword evidence="3" id="KW-1185">Reference proteome</keyword>
<sequence length="106" mass="12045">MFHHFFHPLAFFMHVVGIALVVVAAVMFLGARRGFARHRCGAGRESYPRRDTDNSAFEDYRRATITRLEKEAEEFRSYLDGLRRAADASAFQAFLRARKSGESSAS</sequence>
<dbReference type="OrthoDB" id="7933934at2"/>
<protein>
    <recommendedName>
        <fullName evidence="4">DUF2852 domain-containing protein</fullName>
    </recommendedName>
</protein>
<gene>
    <name evidence="2" type="ORF">SAMN04488557_0211</name>
</gene>
<dbReference type="InterPro" id="IPR021273">
    <property type="entry name" value="DUF2852"/>
</dbReference>